<evidence type="ECO:0000256" key="1">
    <source>
        <dbReference type="SAM" id="Phobius"/>
    </source>
</evidence>
<name>A0A1M5TWH8_9FLAO</name>
<dbReference type="EMBL" id="QOVN01000004">
    <property type="protein sequence ID" value="RXG28534.1"/>
    <property type="molecule type" value="Genomic_DNA"/>
</dbReference>
<keyword evidence="5" id="KW-1185">Reference proteome</keyword>
<evidence type="ECO:0000313" key="2">
    <source>
        <dbReference type="EMBL" id="RXG28534.1"/>
    </source>
</evidence>
<protein>
    <submittedName>
        <fullName evidence="3">Uncharacterized protein</fullName>
    </submittedName>
</protein>
<evidence type="ECO:0000313" key="3">
    <source>
        <dbReference type="EMBL" id="SHH55147.1"/>
    </source>
</evidence>
<feature type="transmembrane region" description="Helical" evidence="1">
    <location>
        <begin position="190"/>
        <end position="207"/>
    </location>
</feature>
<proteinExistence type="predicted"/>
<dbReference type="STRING" id="573501.SAMN04487999_0479"/>
<evidence type="ECO:0000313" key="4">
    <source>
        <dbReference type="Proteomes" id="UP000184240"/>
    </source>
</evidence>
<dbReference type="AlphaFoldDB" id="A0A1M5TWH8"/>
<organism evidence="3 4">
    <name type="scientific">Leeuwenhoekiella palythoae</name>
    <dbReference type="NCBI Taxonomy" id="573501"/>
    <lineage>
        <taxon>Bacteria</taxon>
        <taxon>Pseudomonadati</taxon>
        <taxon>Bacteroidota</taxon>
        <taxon>Flavobacteriia</taxon>
        <taxon>Flavobacteriales</taxon>
        <taxon>Flavobacteriaceae</taxon>
        <taxon>Leeuwenhoekiella</taxon>
    </lineage>
</organism>
<reference evidence="3" key="2">
    <citation type="submission" date="2016-11" db="EMBL/GenBank/DDBJ databases">
        <authorList>
            <person name="Jaros S."/>
            <person name="Januszkiewicz K."/>
            <person name="Wedrychowicz H."/>
        </authorList>
    </citation>
    <scope>NUCLEOTIDE SEQUENCE [LARGE SCALE GENOMIC DNA]</scope>
    <source>
        <strain evidence="3">DSM 19859</strain>
    </source>
</reference>
<dbReference type="RefSeq" id="WP_072979970.1">
    <property type="nucleotide sequence ID" value="NZ_FQXT01000001.1"/>
</dbReference>
<keyword evidence="1" id="KW-0812">Transmembrane</keyword>
<feature type="transmembrane region" description="Helical" evidence="1">
    <location>
        <begin position="78"/>
        <end position="96"/>
    </location>
</feature>
<evidence type="ECO:0000313" key="5">
    <source>
        <dbReference type="Proteomes" id="UP000290037"/>
    </source>
</evidence>
<feature type="transmembrane region" description="Helical" evidence="1">
    <location>
        <begin position="141"/>
        <end position="159"/>
    </location>
</feature>
<reference evidence="2 5" key="3">
    <citation type="submission" date="2018-07" db="EMBL/GenBank/DDBJ databases">
        <title>Leeuwenhoekiella genomics.</title>
        <authorList>
            <person name="Tahon G."/>
            <person name="Willems A."/>
        </authorList>
    </citation>
    <scope>NUCLEOTIDE SEQUENCE [LARGE SCALE GENOMIC DNA]</scope>
    <source>
        <strain evidence="2 5">LMG 24856</strain>
    </source>
</reference>
<keyword evidence="1" id="KW-1133">Transmembrane helix</keyword>
<dbReference type="Proteomes" id="UP000290037">
    <property type="component" value="Unassembled WGS sequence"/>
</dbReference>
<gene>
    <name evidence="2" type="ORF">DSM01_1994</name>
    <name evidence="3" type="ORF">SAMN04487999_0479</name>
</gene>
<keyword evidence="1" id="KW-0472">Membrane</keyword>
<sequence>MKDRDYLNDISEIKTMMSRSSRFMSLSGLSGILAGIYALVAATYAHFRIAEVSAYTANSNAGKAIGRFLLSYDAIGDLMLAALLTLALALLTGAFFTIKKAKKRNEQLWNPISKRLLFNFAVPLVAGGLFCLVLLQYEFIGLVAPTTLIFYGLALLNASKFTVGDIKYLGLANLMIGLVATQFIGFGIYFWALGFGIFHIIYGIILYNKYDK</sequence>
<dbReference type="Proteomes" id="UP000184240">
    <property type="component" value="Unassembled WGS sequence"/>
</dbReference>
<feature type="transmembrane region" description="Helical" evidence="1">
    <location>
        <begin position="23"/>
        <end position="47"/>
    </location>
</feature>
<accession>A0A1M5TWH8</accession>
<feature type="transmembrane region" description="Helical" evidence="1">
    <location>
        <begin position="116"/>
        <end position="135"/>
    </location>
</feature>
<feature type="transmembrane region" description="Helical" evidence="1">
    <location>
        <begin position="166"/>
        <end position="184"/>
    </location>
</feature>
<dbReference type="OrthoDB" id="1120881at2"/>
<reference evidence="4" key="1">
    <citation type="submission" date="2016-11" db="EMBL/GenBank/DDBJ databases">
        <authorList>
            <person name="Varghese N."/>
            <person name="Submissions S."/>
        </authorList>
    </citation>
    <scope>NUCLEOTIDE SEQUENCE [LARGE SCALE GENOMIC DNA]</scope>
    <source>
        <strain evidence="4">DSM 19859</strain>
    </source>
</reference>
<dbReference type="EMBL" id="FQXT01000001">
    <property type="protein sequence ID" value="SHH55147.1"/>
    <property type="molecule type" value="Genomic_DNA"/>
</dbReference>